<dbReference type="EMBL" id="FN317996">
    <property type="protein sequence ID" value="CAX73725.1"/>
    <property type="molecule type" value="mRNA"/>
</dbReference>
<proteinExistence type="evidence at transcript level"/>
<name>C1LG97_SCHJA</name>
<reference evidence="1" key="2">
    <citation type="submission" date="2009-03" db="EMBL/GenBank/DDBJ databases">
        <authorList>
            <person name="Gang L."/>
        </authorList>
    </citation>
    <scope>NUCLEOTIDE SEQUENCE</scope>
    <source>
        <strain evidence="1">Anhui</strain>
    </source>
</reference>
<evidence type="ECO:0000313" key="1">
    <source>
        <dbReference type="EMBL" id="CAX73725.1"/>
    </source>
</evidence>
<accession>C1LG97</accession>
<dbReference type="AlphaFoldDB" id="C1LG97"/>
<sequence>MPVNLFYQMIHALLSIVLKSGIKIYMLVDSQQTQISLH</sequence>
<organism evidence="1">
    <name type="scientific">Schistosoma japonicum</name>
    <name type="common">Blood fluke</name>
    <dbReference type="NCBI Taxonomy" id="6182"/>
    <lineage>
        <taxon>Eukaryota</taxon>
        <taxon>Metazoa</taxon>
        <taxon>Spiralia</taxon>
        <taxon>Lophotrochozoa</taxon>
        <taxon>Platyhelminthes</taxon>
        <taxon>Trematoda</taxon>
        <taxon>Digenea</taxon>
        <taxon>Strigeidida</taxon>
        <taxon>Schistosomatoidea</taxon>
        <taxon>Schistosomatidae</taxon>
        <taxon>Schistosoma</taxon>
    </lineage>
</organism>
<reference evidence="1" key="1">
    <citation type="journal article" date="2009" name="Nature">
        <title>The Schistosoma japonicum genome reveals features of host-parasite interplay.</title>
        <authorList>
            <person name="Liu F."/>
            <person name="Zhou Y."/>
            <person name="Wang Z.Q."/>
            <person name="Lu G."/>
            <person name="Zheng H."/>
            <person name="Brindley P.J."/>
            <person name="McManus D.P."/>
            <person name="Blair D."/>
            <person name="Zhang Q.H."/>
            <person name="Zhong Y."/>
            <person name="Wang S."/>
            <person name="Han Z.G."/>
            <person name="Chen Z."/>
        </authorList>
    </citation>
    <scope>NUCLEOTIDE SEQUENCE</scope>
    <source>
        <strain evidence="1">Anhui</strain>
    </source>
</reference>
<protein>
    <submittedName>
        <fullName evidence="1">Hypotheticial protein</fullName>
    </submittedName>
</protein>